<dbReference type="RefSeq" id="WP_112128398.1">
    <property type="nucleotide sequence ID" value="NZ_QMBQ01000004.1"/>
</dbReference>
<reference evidence="1 2" key="2">
    <citation type="submission" date="2018-07" db="EMBL/GenBank/DDBJ databases">
        <title>Diversity of Mesorhizobium strains in Brazil.</title>
        <authorList>
            <person name="Helene L.C.F."/>
            <person name="Dall'Agnol R."/>
            <person name="Delamuta J.R.M."/>
            <person name="Hungria M."/>
        </authorList>
    </citation>
    <scope>NUCLEOTIDE SEQUENCE [LARGE SCALE GENOMIC DNA]</scope>
    <source>
        <strain evidence="1 2">CNPSo 3140</strain>
    </source>
</reference>
<dbReference type="InterPro" id="IPR035936">
    <property type="entry name" value="BB2672"/>
</dbReference>
<evidence type="ECO:0000313" key="2">
    <source>
        <dbReference type="Proteomes" id="UP000251956"/>
    </source>
</evidence>
<evidence type="ECO:0000313" key="1">
    <source>
        <dbReference type="EMBL" id="RAZ76392.1"/>
    </source>
</evidence>
<dbReference type="EMBL" id="QMBQ01000004">
    <property type="protein sequence ID" value="RAZ76392.1"/>
    <property type="molecule type" value="Genomic_DNA"/>
</dbReference>
<keyword evidence="2" id="KW-1185">Reference proteome</keyword>
<organism evidence="1 2">
    <name type="scientific">Mesorhizobium atlanticum</name>
    <dbReference type="NCBI Taxonomy" id="2233532"/>
    <lineage>
        <taxon>Bacteria</taxon>
        <taxon>Pseudomonadati</taxon>
        <taxon>Pseudomonadota</taxon>
        <taxon>Alphaproteobacteria</taxon>
        <taxon>Hyphomicrobiales</taxon>
        <taxon>Phyllobacteriaceae</taxon>
        <taxon>Mesorhizobium</taxon>
    </lineage>
</organism>
<gene>
    <name evidence="1" type="ORF">DPM35_17045</name>
</gene>
<reference evidence="2" key="1">
    <citation type="submission" date="2018-06" db="EMBL/GenBank/DDBJ databases">
        <authorList>
            <person name="Helene L.C."/>
            <person name="Dall'Agnol R."/>
            <person name="Delamuta J.R."/>
            <person name="Hungria M."/>
        </authorList>
    </citation>
    <scope>NUCLEOTIDE SEQUENCE [LARGE SCALE GENOMIC DNA]</scope>
    <source>
        <strain evidence="2">CNPSo 3140</strain>
    </source>
</reference>
<sequence>MPDFPIRKVAVLTEEIFHDGGPVAKEPRLRAAALAVVKNPFAGRYVEDLQGAMEDLKPLGLLLSDRLVAALGGDVKKIDGYGKGAIVGSAGELEHGALWHVPGGYAMRERLGDAKAIVPSAKKVGAFGSKLDVPLGHINAAYVRSHFDAMEVGISDGPRPDEILFCLAMTCGPRVHNRMGGLAAEDIKAWDGLR</sequence>
<dbReference type="AlphaFoldDB" id="A0A330GWJ7"/>
<comment type="caution">
    <text evidence="1">The sequence shown here is derived from an EMBL/GenBank/DDBJ whole genome shotgun (WGS) entry which is preliminary data.</text>
</comment>
<dbReference type="SUPFAM" id="SSF160519">
    <property type="entry name" value="BB2672-like"/>
    <property type="match status" value="1"/>
</dbReference>
<name>A0A330GWJ7_9HYPH</name>
<protein>
    <submittedName>
        <fullName evidence="1">Amino acid synthesis family protein</fullName>
    </submittedName>
</protein>
<dbReference type="InterPro" id="IPR009569">
    <property type="entry name" value="AA_synth_put"/>
</dbReference>
<dbReference type="Pfam" id="PF06684">
    <property type="entry name" value="AA_synth"/>
    <property type="match status" value="1"/>
</dbReference>
<dbReference type="Gene3D" id="3.30.1330.110">
    <property type="entry name" value="BB2672"/>
    <property type="match status" value="1"/>
</dbReference>
<dbReference type="Proteomes" id="UP000251956">
    <property type="component" value="Unassembled WGS sequence"/>
</dbReference>
<proteinExistence type="predicted"/>
<dbReference type="OrthoDB" id="9803312at2"/>
<accession>A0A330GWJ7</accession>